<sequence>MNNLESEAYKKAAKRVKAKKEFYNHLATFVVMGVFFFLLNAVTAWGSWWFYWPMLGWGIGILFHYIDVFGIPGVEQVNDSDWEEKAIQEELRKMGYSGKEKSFGKSEEEDYLDLKEMKKEKASRGRTRWDEDELV</sequence>
<keyword evidence="4" id="KW-1185">Reference proteome</keyword>
<dbReference type="InterPro" id="IPR025698">
    <property type="entry name" value="2TM_dom"/>
</dbReference>
<dbReference type="OrthoDB" id="8965954at2"/>
<evidence type="ECO:0000259" key="2">
    <source>
        <dbReference type="Pfam" id="PF13239"/>
    </source>
</evidence>
<comment type="caution">
    <text evidence="3">The sequence shown here is derived from an EMBL/GenBank/DDBJ whole genome shotgun (WGS) entry which is preliminary data.</text>
</comment>
<feature type="transmembrane region" description="Helical" evidence="1">
    <location>
        <begin position="48"/>
        <end position="66"/>
    </location>
</feature>
<proteinExistence type="predicted"/>
<feature type="domain" description="2TM" evidence="2">
    <location>
        <begin position="10"/>
        <end position="91"/>
    </location>
</feature>
<feature type="transmembrane region" description="Helical" evidence="1">
    <location>
        <begin position="21"/>
        <end position="42"/>
    </location>
</feature>
<evidence type="ECO:0000313" key="3">
    <source>
        <dbReference type="EMBL" id="PHN02831.1"/>
    </source>
</evidence>
<dbReference type="EMBL" id="PDUD01000036">
    <property type="protein sequence ID" value="PHN02831.1"/>
    <property type="molecule type" value="Genomic_DNA"/>
</dbReference>
<evidence type="ECO:0000313" key="4">
    <source>
        <dbReference type="Proteomes" id="UP000223913"/>
    </source>
</evidence>
<keyword evidence="1" id="KW-1133">Transmembrane helix</keyword>
<reference evidence="3 4" key="1">
    <citation type="submission" date="2017-10" db="EMBL/GenBank/DDBJ databases">
        <title>The draft genome sequence of Lewinella nigricans NBRC 102662.</title>
        <authorList>
            <person name="Wang K."/>
        </authorList>
    </citation>
    <scope>NUCLEOTIDE SEQUENCE [LARGE SCALE GENOMIC DNA]</scope>
    <source>
        <strain evidence="3 4">NBRC 102662</strain>
    </source>
</reference>
<gene>
    <name evidence="3" type="ORF">CRP01_30080</name>
</gene>
<organism evidence="3 4">
    <name type="scientific">Flavilitoribacter nigricans (strain ATCC 23147 / DSM 23189 / NBRC 102662 / NCIMB 1420 / SS-2)</name>
    <name type="common">Lewinella nigricans</name>
    <dbReference type="NCBI Taxonomy" id="1122177"/>
    <lineage>
        <taxon>Bacteria</taxon>
        <taxon>Pseudomonadati</taxon>
        <taxon>Bacteroidota</taxon>
        <taxon>Saprospiria</taxon>
        <taxon>Saprospirales</taxon>
        <taxon>Lewinellaceae</taxon>
        <taxon>Flavilitoribacter</taxon>
    </lineage>
</organism>
<accession>A0A2D0N2S9</accession>
<dbReference type="RefSeq" id="WP_099153771.1">
    <property type="nucleotide sequence ID" value="NZ_PDUD01000036.1"/>
</dbReference>
<evidence type="ECO:0000256" key="1">
    <source>
        <dbReference type="SAM" id="Phobius"/>
    </source>
</evidence>
<name>A0A2D0N2S9_FLAN2</name>
<keyword evidence="1" id="KW-0472">Membrane</keyword>
<keyword evidence="1" id="KW-0812">Transmembrane</keyword>
<dbReference type="Proteomes" id="UP000223913">
    <property type="component" value="Unassembled WGS sequence"/>
</dbReference>
<protein>
    <recommendedName>
        <fullName evidence="2">2TM domain-containing protein</fullName>
    </recommendedName>
</protein>
<dbReference type="Pfam" id="PF13239">
    <property type="entry name" value="2TM"/>
    <property type="match status" value="1"/>
</dbReference>
<dbReference type="AlphaFoldDB" id="A0A2D0N2S9"/>